<dbReference type="PROSITE" id="PS00134">
    <property type="entry name" value="TRYPSIN_HIS"/>
    <property type="match status" value="1"/>
</dbReference>
<protein>
    <submittedName>
        <fullName evidence="3">Transmembrane protease serine 2</fullName>
    </submittedName>
</protein>
<evidence type="ECO:0000313" key="4">
    <source>
        <dbReference type="Proteomes" id="UP000276133"/>
    </source>
</evidence>
<dbReference type="OrthoDB" id="5597713at2759"/>
<organism evidence="3 4">
    <name type="scientific">Brachionus plicatilis</name>
    <name type="common">Marine rotifer</name>
    <name type="synonym">Brachionus muelleri</name>
    <dbReference type="NCBI Taxonomy" id="10195"/>
    <lineage>
        <taxon>Eukaryota</taxon>
        <taxon>Metazoa</taxon>
        <taxon>Spiralia</taxon>
        <taxon>Gnathifera</taxon>
        <taxon>Rotifera</taxon>
        <taxon>Eurotatoria</taxon>
        <taxon>Monogononta</taxon>
        <taxon>Pseudotrocha</taxon>
        <taxon>Ploima</taxon>
        <taxon>Brachionidae</taxon>
        <taxon>Brachionus</taxon>
    </lineage>
</organism>
<dbReference type="PANTHER" id="PTHR24252:SF7">
    <property type="entry name" value="HYALIN"/>
    <property type="match status" value="1"/>
</dbReference>
<dbReference type="CDD" id="cd00190">
    <property type="entry name" value="Tryp_SPc"/>
    <property type="match status" value="1"/>
</dbReference>
<dbReference type="EMBL" id="REGN01011115">
    <property type="protein sequence ID" value="RMZ97905.1"/>
    <property type="molecule type" value="Genomic_DNA"/>
</dbReference>
<reference evidence="3 4" key="1">
    <citation type="journal article" date="2018" name="Sci. Rep.">
        <title>Genomic signatures of local adaptation to the degree of environmental predictability in rotifers.</title>
        <authorList>
            <person name="Franch-Gras L."/>
            <person name="Hahn C."/>
            <person name="Garcia-Roger E.M."/>
            <person name="Carmona M.J."/>
            <person name="Serra M."/>
            <person name="Gomez A."/>
        </authorList>
    </citation>
    <scope>NUCLEOTIDE SEQUENCE [LARGE SCALE GENOMIC DNA]</scope>
    <source>
        <strain evidence="3">HYR1</strain>
    </source>
</reference>
<dbReference type="Pfam" id="PF00089">
    <property type="entry name" value="Trypsin"/>
    <property type="match status" value="1"/>
</dbReference>
<keyword evidence="3" id="KW-0645">Protease</keyword>
<dbReference type="SUPFAM" id="SSF50494">
    <property type="entry name" value="Trypsin-like serine proteases"/>
    <property type="match status" value="1"/>
</dbReference>
<keyword evidence="3" id="KW-0812">Transmembrane</keyword>
<name>A0A3M7PFL4_BRAPC</name>
<dbReference type="InterPro" id="IPR043504">
    <property type="entry name" value="Peptidase_S1_PA_chymotrypsin"/>
</dbReference>
<evidence type="ECO:0000259" key="2">
    <source>
        <dbReference type="PROSITE" id="PS50240"/>
    </source>
</evidence>
<dbReference type="Gene3D" id="2.40.10.10">
    <property type="entry name" value="Trypsin-like serine proteases"/>
    <property type="match status" value="2"/>
</dbReference>
<dbReference type="STRING" id="10195.A0A3M7PFL4"/>
<dbReference type="InterPro" id="IPR001314">
    <property type="entry name" value="Peptidase_S1A"/>
</dbReference>
<gene>
    <name evidence="3" type="ORF">BpHYR1_017952</name>
</gene>
<dbReference type="AlphaFoldDB" id="A0A3M7PFL4"/>
<keyword evidence="1" id="KW-1015">Disulfide bond</keyword>
<dbReference type="GO" id="GO:0004252">
    <property type="term" value="F:serine-type endopeptidase activity"/>
    <property type="evidence" value="ECO:0007669"/>
    <property type="project" value="InterPro"/>
</dbReference>
<dbReference type="PROSITE" id="PS50240">
    <property type="entry name" value="TRYPSIN_DOM"/>
    <property type="match status" value="1"/>
</dbReference>
<dbReference type="InterPro" id="IPR009003">
    <property type="entry name" value="Peptidase_S1_PA"/>
</dbReference>
<feature type="domain" description="Peptidase S1" evidence="2">
    <location>
        <begin position="3"/>
        <end position="128"/>
    </location>
</feature>
<dbReference type="InterPro" id="IPR018114">
    <property type="entry name" value="TRYPSIN_HIS"/>
</dbReference>
<keyword evidence="3" id="KW-0472">Membrane</keyword>
<keyword evidence="4" id="KW-1185">Reference proteome</keyword>
<comment type="caution">
    <text evidence="3">The sequence shown here is derived from an EMBL/GenBank/DDBJ whole genome shotgun (WGS) entry which is preliminary data.</text>
</comment>
<dbReference type="PRINTS" id="PR00722">
    <property type="entry name" value="CHYMOTRYPSIN"/>
</dbReference>
<proteinExistence type="predicted"/>
<sequence>MRIIGGVEAVPNSWPWQAFLTDGQTMCGASLLNEQWLITAAHCINGNNLKVYLGAHDLGRLYSGSGYSVAEIYSHPDYNRNGDLKSDIALLKLDRPVTLTDKIQPVCLPDSQVAEPGRVAMVTGWVMK</sequence>
<dbReference type="GO" id="GO:0006508">
    <property type="term" value="P:proteolysis"/>
    <property type="evidence" value="ECO:0007669"/>
    <property type="project" value="UniProtKB-KW"/>
</dbReference>
<dbReference type="InterPro" id="IPR001254">
    <property type="entry name" value="Trypsin_dom"/>
</dbReference>
<accession>A0A3M7PFL4</accession>
<keyword evidence="3" id="KW-0378">Hydrolase</keyword>
<dbReference type="PANTHER" id="PTHR24252">
    <property type="entry name" value="ACROSIN-RELATED"/>
    <property type="match status" value="1"/>
</dbReference>
<dbReference type="FunFam" id="2.40.10.10:FF:000166">
    <property type="entry name" value="Trypsin"/>
    <property type="match status" value="1"/>
</dbReference>
<dbReference type="Proteomes" id="UP000276133">
    <property type="component" value="Unassembled WGS sequence"/>
</dbReference>
<evidence type="ECO:0000313" key="3">
    <source>
        <dbReference type="EMBL" id="RMZ97905.1"/>
    </source>
</evidence>
<dbReference type="SMART" id="SM00020">
    <property type="entry name" value="Tryp_SPc"/>
    <property type="match status" value="1"/>
</dbReference>
<evidence type="ECO:0000256" key="1">
    <source>
        <dbReference type="ARBA" id="ARBA00023157"/>
    </source>
</evidence>